<dbReference type="AlphaFoldDB" id="A0A2J7ZZL4"/>
<feature type="transmembrane region" description="Helical" evidence="6">
    <location>
        <begin position="94"/>
        <end position="116"/>
    </location>
</feature>
<keyword evidence="2 6" id="KW-0812">Transmembrane</keyword>
<evidence type="ECO:0000256" key="2">
    <source>
        <dbReference type="ARBA" id="ARBA00022692"/>
    </source>
</evidence>
<keyword evidence="3 6" id="KW-1133">Transmembrane helix</keyword>
<evidence type="ECO:0000313" key="8">
    <source>
        <dbReference type="EMBL" id="PNH05705.1"/>
    </source>
</evidence>
<evidence type="ECO:0000256" key="5">
    <source>
        <dbReference type="SAM" id="MobiDB-lite"/>
    </source>
</evidence>
<gene>
    <name evidence="8" type="ORF">TSOC_008018</name>
</gene>
<name>A0A2J7ZZL4_9CHLO</name>
<feature type="compositionally biased region" description="Gly residues" evidence="5">
    <location>
        <begin position="20"/>
        <end position="30"/>
    </location>
</feature>
<feature type="transmembrane region" description="Helical" evidence="6">
    <location>
        <begin position="137"/>
        <end position="155"/>
    </location>
</feature>
<keyword evidence="4 6" id="KW-0472">Membrane</keyword>
<evidence type="ECO:0000256" key="4">
    <source>
        <dbReference type="ARBA" id="ARBA00023136"/>
    </source>
</evidence>
<evidence type="ECO:0000256" key="3">
    <source>
        <dbReference type="ARBA" id="ARBA00022989"/>
    </source>
</evidence>
<dbReference type="InterPro" id="IPR050186">
    <property type="entry name" value="TPT_transporter"/>
</dbReference>
<keyword evidence="9" id="KW-1185">Reference proteome</keyword>
<dbReference type="EMBL" id="PGGS01000285">
    <property type="protein sequence ID" value="PNH05705.1"/>
    <property type="molecule type" value="Genomic_DNA"/>
</dbReference>
<dbReference type="OrthoDB" id="417037at2759"/>
<dbReference type="Pfam" id="PF03151">
    <property type="entry name" value="TPT"/>
    <property type="match status" value="1"/>
</dbReference>
<feature type="transmembrane region" description="Helical" evidence="6">
    <location>
        <begin position="65"/>
        <end position="88"/>
    </location>
</feature>
<protein>
    <submittedName>
        <fullName evidence="8">GDP-mannose transporter GONST1</fullName>
    </submittedName>
</protein>
<feature type="region of interest" description="Disordered" evidence="5">
    <location>
        <begin position="1"/>
        <end position="62"/>
    </location>
</feature>
<feature type="transmembrane region" description="Helical" evidence="6">
    <location>
        <begin position="285"/>
        <end position="308"/>
    </location>
</feature>
<feature type="transmembrane region" description="Helical" evidence="6">
    <location>
        <begin position="252"/>
        <end position="270"/>
    </location>
</feature>
<feature type="transmembrane region" description="Helical" evidence="6">
    <location>
        <begin position="315"/>
        <end position="335"/>
    </location>
</feature>
<accession>A0A2J7ZZL4</accession>
<comment type="subcellular location">
    <subcellularLocation>
        <location evidence="1">Membrane</location>
        <topology evidence="1">Multi-pass membrane protein</topology>
    </subcellularLocation>
</comment>
<dbReference type="GO" id="GO:0016020">
    <property type="term" value="C:membrane"/>
    <property type="evidence" value="ECO:0007669"/>
    <property type="project" value="UniProtKB-SubCell"/>
</dbReference>
<evidence type="ECO:0000256" key="1">
    <source>
        <dbReference type="ARBA" id="ARBA00004141"/>
    </source>
</evidence>
<dbReference type="PANTHER" id="PTHR11132">
    <property type="entry name" value="SOLUTE CARRIER FAMILY 35"/>
    <property type="match status" value="1"/>
</dbReference>
<dbReference type="SUPFAM" id="SSF103481">
    <property type="entry name" value="Multidrug resistance efflux transporter EmrE"/>
    <property type="match status" value="1"/>
</dbReference>
<dbReference type="Proteomes" id="UP000236333">
    <property type="component" value="Unassembled WGS sequence"/>
</dbReference>
<feature type="non-terminal residue" evidence="8">
    <location>
        <position position="1"/>
    </location>
</feature>
<organism evidence="8 9">
    <name type="scientific">Tetrabaena socialis</name>
    <dbReference type="NCBI Taxonomy" id="47790"/>
    <lineage>
        <taxon>Eukaryota</taxon>
        <taxon>Viridiplantae</taxon>
        <taxon>Chlorophyta</taxon>
        <taxon>core chlorophytes</taxon>
        <taxon>Chlorophyceae</taxon>
        <taxon>CS clade</taxon>
        <taxon>Chlamydomonadales</taxon>
        <taxon>Tetrabaenaceae</taxon>
        <taxon>Tetrabaena</taxon>
    </lineage>
</organism>
<dbReference type="InterPro" id="IPR004853">
    <property type="entry name" value="Sugar_P_trans_dom"/>
</dbReference>
<proteinExistence type="predicted"/>
<feature type="transmembrane region" description="Helical" evidence="6">
    <location>
        <begin position="214"/>
        <end position="232"/>
    </location>
</feature>
<feature type="transmembrane region" description="Helical" evidence="6">
    <location>
        <begin position="189"/>
        <end position="208"/>
    </location>
</feature>
<evidence type="ECO:0000313" key="9">
    <source>
        <dbReference type="Proteomes" id="UP000236333"/>
    </source>
</evidence>
<comment type="caution">
    <text evidence="8">The sequence shown here is derived from an EMBL/GenBank/DDBJ whole genome shotgun (WGS) entry which is preliminary data.</text>
</comment>
<evidence type="ECO:0000259" key="7">
    <source>
        <dbReference type="Pfam" id="PF03151"/>
    </source>
</evidence>
<feature type="domain" description="Sugar phosphate transporter" evidence="7">
    <location>
        <begin position="80"/>
        <end position="351"/>
    </location>
</feature>
<evidence type="ECO:0000256" key="6">
    <source>
        <dbReference type="SAM" id="Phobius"/>
    </source>
</evidence>
<dbReference type="InterPro" id="IPR037185">
    <property type="entry name" value="EmrE-like"/>
</dbReference>
<sequence length="362" mass="38745">APPPHTGPTDPEARNAKLGPRGGTGGGWAKGGQADEEVPLLRGSERPEEDAGGGGKPRAPPPARVAGLPAVFMAGLSYCMASGCMVLLNKHALGSFGFTCPNSLLCFQCALTVLLVKASGMLGVVKLQPLKRDLVAVWFPVNVLFVLMLGSGFYALKGMGIGMFSVWKHLANIFIAVGDVFFFKKSYGWPVWGTLALMIVSAVVGASTDVRFSWVGYSWQLANCFFTAAYALYLRKVMDTVSNYTVDKVKMYYNNLLSIPLILGLMYAFGEYDSLQHQPALSNPVFLGVALLGGFLGFAISFTSLWFLSQTTATLFSLVGSLNKIPLAIVGMLAFHEPTNLKNLSSILIGLGAGVLFTKVKH</sequence>
<reference evidence="8 9" key="1">
    <citation type="journal article" date="2017" name="Mol. Biol. Evol.">
        <title>The 4-celled Tetrabaena socialis nuclear genome reveals the essential components for genetic control of cell number at the origin of multicellularity in the volvocine lineage.</title>
        <authorList>
            <person name="Featherston J."/>
            <person name="Arakaki Y."/>
            <person name="Hanschen E.R."/>
            <person name="Ferris P.J."/>
            <person name="Michod R.E."/>
            <person name="Olson B.J.S.C."/>
            <person name="Nozaki H."/>
            <person name="Durand P.M."/>
        </authorList>
    </citation>
    <scope>NUCLEOTIDE SEQUENCE [LARGE SCALE GENOMIC DNA]</scope>
    <source>
        <strain evidence="8 9">NIES-571</strain>
    </source>
</reference>